<proteinExistence type="predicted"/>
<dbReference type="Proteomes" id="UP001595377">
    <property type="component" value="Unassembled WGS sequence"/>
</dbReference>
<dbReference type="EMBL" id="JBHRSP010000001">
    <property type="protein sequence ID" value="MFC3071501.1"/>
    <property type="molecule type" value="Genomic_DNA"/>
</dbReference>
<name>A0ABV7D9E0_9HYPH</name>
<evidence type="ECO:0000256" key="1">
    <source>
        <dbReference type="SAM" id="MobiDB-lite"/>
    </source>
</evidence>
<dbReference type="Pfam" id="PF13730">
    <property type="entry name" value="HTH_36"/>
    <property type="match status" value="1"/>
</dbReference>
<feature type="region of interest" description="Disordered" evidence="1">
    <location>
        <begin position="71"/>
        <end position="163"/>
    </location>
</feature>
<organism evidence="2 3">
    <name type="scientific">Shinella pollutisoli</name>
    <dbReference type="NCBI Taxonomy" id="2250594"/>
    <lineage>
        <taxon>Bacteria</taxon>
        <taxon>Pseudomonadati</taxon>
        <taxon>Pseudomonadota</taxon>
        <taxon>Alphaproteobacteria</taxon>
        <taxon>Hyphomicrobiales</taxon>
        <taxon>Rhizobiaceae</taxon>
        <taxon>Shinella</taxon>
    </lineage>
</organism>
<evidence type="ECO:0000313" key="2">
    <source>
        <dbReference type="EMBL" id="MFC3071501.1"/>
    </source>
</evidence>
<dbReference type="InterPro" id="IPR036390">
    <property type="entry name" value="WH_DNA-bd_sf"/>
</dbReference>
<gene>
    <name evidence="2" type="ORF">ACFOHH_00105</name>
</gene>
<dbReference type="Gene3D" id="1.10.10.10">
    <property type="entry name" value="Winged helix-like DNA-binding domain superfamily/Winged helix DNA-binding domain"/>
    <property type="match status" value="1"/>
</dbReference>
<evidence type="ECO:0000313" key="3">
    <source>
        <dbReference type="Proteomes" id="UP001595377"/>
    </source>
</evidence>
<dbReference type="InterPro" id="IPR036388">
    <property type="entry name" value="WH-like_DNA-bd_sf"/>
</dbReference>
<comment type="caution">
    <text evidence="2">The sequence shown here is derived from an EMBL/GenBank/DDBJ whole genome shotgun (WGS) entry which is preliminary data.</text>
</comment>
<feature type="compositionally biased region" description="Basic and acidic residues" evidence="1">
    <location>
        <begin position="71"/>
        <end position="98"/>
    </location>
</feature>
<reference evidence="3" key="1">
    <citation type="journal article" date="2019" name="Int. J. Syst. Evol. Microbiol.">
        <title>The Global Catalogue of Microorganisms (GCM) 10K type strain sequencing project: providing services to taxonomists for standard genome sequencing and annotation.</title>
        <authorList>
            <consortium name="The Broad Institute Genomics Platform"/>
            <consortium name="The Broad Institute Genome Sequencing Center for Infectious Disease"/>
            <person name="Wu L."/>
            <person name="Ma J."/>
        </authorList>
    </citation>
    <scope>NUCLEOTIDE SEQUENCE [LARGE SCALE GENOMIC DNA]</scope>
    <source>
        <strain evidence="3">KCTC 52677</strain>
    </source>
</reference>
<protein>
    <submittedName>
        <fullName evidence="2">Helix-turn-helix domain-containing protein</fullName>
    </submittedName>
</protein>
<sequence>MSHDATNWAIKQRGIKPALKVVLWNLCDRYHPDNGCFPSQDTLAADCEVPRSTLNVYLRELEELGLIAREQRRERSSNRQERTRYRFPFEPDFPKKPAEIPCPETGHGPEQAESRNEQEPSPENGESRVQNLDSNPVREPVKRTGNERGGAGAGEEDREDDPKRLRERFRALEIGRHGNPWPLLLKTNSGWAFRQFLKLTPEERVQAEELRDAFLTACPKVKSGDRKGEPDAPMLGVYLRDKRFQVLGAVAPDAIRRAAGDAAAPSLPCKAFTKGWQGKVYAILLGPERPHPPPRGMLAHLMTQDNAMGERERRAYRQRHSWPEVWAMHEEPRGTFVAAEIVAISEDFRSYNVQSPEVAAWRRLHERMGWSWPDMGDAQWICLPPMDGTDDDAAADALERYRQKLREVRGDEHAA</sequence>
<dbReference type="SUPFAM" id="SSF46785">
    <property type="entry name" value="Winged helix' DNA-binding domain"/>
    <property type="match status" value="1"/>
</dbReference>
<dbReference type="RefSeq" id="WP_257316084.1">
    <property type="nucleotide sequence ID" value="NZ_JANFDG010000016.1"/>
</dbReference>
<accession>A0ABV7D9E0</accession>
<keyword evidence="3" id="KW-1185">Reference proteome</keyword>